<evidence type="ECO:0000313" key="8">
    <source>
        <dbReference type="Proteomes" id="UP000054549"/>
    </source>
</evidence>
<dbReference type="GO" id="GO:0015513">
    <property type="term" value="F:high-affinity secondary active nitrite transmembrane transporter activity"/>
    <property type="evidence" value="ECO:0007669"/>
    <property type="project" value="TreeGrafter"/>
</dbReference>
<reference evidence="7 8" key="1">
    <citation type="submission" date="2014-04" db="EMBL/GenBank/DDBJ databases">
        <title>Evolutionary Origins and Diversification of the Mycorrhizal Mutualists.</title>
        <authorList>
            <consortium name="DOE Joint Genome Institute"/>
            <consortium name="Mycorrhizal Genomics Consortium"/>
            <person name="Kohler A."/>
            <person name="Kuo A."/>
            <person name="Nagy L.G."/>
            <person name="Floudas D."/>
            <person name="Copeland A."/>
            <person name="Barry K.W."/>
            <person name="Cichocki N."/>
            <person name="Veneault-Fourrey C."/>
            <person name="LaButti K."/>
            <person name="Lindquist E.A."/>
            <person name="Lipzen A."/>
            <person name="Lundell T."/>
            <person name="Morin E."/>
            <person name="Murat C."/>
            <person name="Riley R."/>
            <person name="Ohm R."/>
            <person name="Sun H."/>
            <person name="Tunlid A."/>
            <person name="Henrissat B."/>
            <person name="Grigoriev I.V."/>
            <person name="Hibbett D.S."/>
            <person name="Martin F."/>
        </authorList>
    </citation>
    <scope>NUCLEOTIDE SEQUENCE [LARGE SCALE GENOMIC DNA]</scope>
    <source>
        <strain evidence="7 8">Koide BX008</strain>
    </source>
</reference>
<comment type="subcellular location">
    <subcellularLocation>
        <location evidence="1">Membrane</location>
        <topology evidence="1">Multi-pass membrane protein</topology>
    </subcellularLocation>
</comment>
<dbReference type="GO" id="GO:0015707">
    <property type="term" value="P:nitrite transport"/>
    <property type="evidence" value="ECO:0007669"/>
    <property type="project" value="TreeGrafter"/>
</dbReference>
<sequence>MQPPTLSSAQVAKALVKSGVSKHNDRYEFIFLKAVLAGVMLSFGGLLSQVISASPGLAASDPGLLKVISGFVFPVGLVMIVLQGQELLTSNMMIFPMAVLKGAIPWWSLPLNWFIGKSP</sequence>
<feature type="transmembrane region" description="Helical" evidence="6">
    <location>
        <begin position="94"/>
        <end position="115"/>
    </location>
</feature>
<evidence type="ECO:0000256" key="1">
    <source>
        <dbReference type="ARBA" id="ARBA00004141"/>
    </source>
</evidence>
<feature type="transmembrane region" description="Helical" evidence="6">
    <location>
        <begin position="30"/>
        <end position="51"/>
    </location>
</feature>
<dbReference type="PANTHER" id="PTHR30520">
    <property type="entry name" value="FORMATE TRANSPORTER-RELATED"/>
    <property type="match status" value="1"/>
</dbReference>
<evidence type="ECO:0000256" key="4">
    <source>
        <dbReference type="ARBA" id="ARBA00023136"/>
    </source>
</evidence>
<comment type="similarity">
    <text evidence="5">Belongs to the FNT transporter (TC 1.A.16) family.</text>
</comment>
<organism evidence="7 8">
    <name type="scientific">Amanita muscaria (strain Koide BX008)</name>
    <dbReference type="NCBI Taxonomy" id="946122"/>
    <lineage>
        <taxon>Eukaryota</taxon>
        <taxon>Fungi</taxon>
        <taxon>Dikarya</taxon>
        <taxon>Basidiomycota</taxon>
        <taxon>Agaricomycotina</taxon>
        <taxon>Agaricomycetes</taxon>
        <taxon>Agaricomycetidae</taxon>
        <taxon>Agaricales</taxon>
        <taxon>Pluteineae</taxon>
        <taxon>Amanitaceae</taxon>
        <taxon>Amanita</taxon>
    </lineage>
</organism>
<keyword evidence="8" id="KW-1185">Reference proteome</keyword>
<accession>A0A0C2WWU6</accession>
<proteinExistence type="inferred from homology"/>
<dbReference type="Proteomes" id="UP000054549">
    <property type="component" value="Unassembled WGS sequence"/>
</dbReference>
<dbReference type="AlphaFoldDB" id="A0A0C2WWU6"/>
<dbReference type="InterPro" id="IPR000292">
    <property type="entry name" value="For/NO2_transpt"/>
</dbReference>
<evidence type="ECO:0000256" key="2">
    <source>
        <dbReference type="ARBA" id="ARBA00022692"/>
    </source>
</evidence>
<dbReference type="GO" id="GO:0005886">
    <property type="term" value="C:plasma membrane"/>
    <property type="evidence" value="ECO:0007669"/>
    <property type="project" value="TreeGrafter"/>
</dbReference>
<keyword evidence="3 6" id="KW-1133">Transmembrane helix</keyword>
<dbReference type="HOGENOM" id="CLU_2060895_0_0_1"/>
<dbReference type="Gene3D" id="1.20.1080.10">
    <property type="entry name" value="Glycerol uptake facilitator protein"/>
    <property type="match status" value="1"/>
</dbReference>
<keyword evidence="4 6" id="KW-0472">Membrane</keyword>
<evidence type="ECO:0000256" key="5">
    <source>
        <dbReference type="ARBA" id="ARBA00049660"/>
    </source>
</evidence>
<protein>
    <recommendedName>
        <fullName evidence="9">Formate/nitrite transporter</fullName>
    </recommendedName>
</protein>
<evidence type="ECO:0000256" key="3">
    <source>
        <dbReference type="ARBA" id="ARBA00022989"/>
    </source>
</evidence>
<feature type="transmembrane region" description="Helical" evidence="6">
    <location>
        <begin position="63"/>
        <end position="82"/>
    </location>
</feature>
<gene>
    <name evidence="7" type="ORF">M378DRAFT_75455</name>
</gene>
<evidence type="ECO:0000313" key="7">
    <source>
        <dbReference type="EMBL" id="KIL66282.1"/>
    </source>
</evidence>
<dbReference type="Pfam" id="PF01226">
    <property type="entry name" value="Form_Nir_trans"/>
    <property type="match status" value="1"/>
</dbReference>
<name>A0A0C2WWU6_AMAMK</name>
<dbReference type="OrthoDB" id="4829at2759"/>
<dbReference type="PANTHER" id="PTHR30520:SF6">
    <property type="entry name" value="FORMATE_NITRATE FAMILY TRANSPORTER (EUROFUNG)"/>
    <property type="match status" value="1"/>
</dbReference>
<evidence type="ECO:0000256" key="6">
    <source>
        <dbReference type="SAM" id="Phobius"/>
    </source>
</evidence>
<dbReference type="EMBL" id="KN818237">
    <property type="protein sequence ID" value="KIL66282.1"/>
    <property type="molecule type" value="Genomic_DNA"/>
</dbReference>
<dbReference type="InParanoid" id="A0A0C2WWU6"/>
<dbReference type="InterPro" id="IPR023271">
    <property type="entry name" value="Aquaporin-like"/>
</dbReference>
<evidence type="ECO:0008006" key="9">
    <source>
        <dbReference type="Google" id="ProtNLM"/>
    </source>
</evidence>
<keyword evidence="2 6" id="KW-0812">Transmembrane</keyword>